<sequence>MLLEGMCFFMVTYKDKNTFLLKGKIIVKIKLHTKYSREKTSGGRIFQVRKFLNRSLNGGERSETNSFGCLRLIPFSVLCESTQQQDKRAMILKNEEVESHVCISTCNR</sequence>
<dbReference type="AlphaFoldDB" id="A0A1H3KQK3"/>
<name>A0A1H3KQK3_9BACI</name>
<accession>A0A1H3KQK3</accession>
<proteinExistence type="predicted"/>
<gene>
    <name evidence="1" type="ORF">SAMN05421736_102214</name>
</gene>
<keyword evidence="2" id="KW-1185">Reference proteome</keyword>
<dbReference type="Proteomes" id="UP000198935">
    <property type="component" value="Unassembled WGS sequence"/>
</dbReference>
<evidence type="ECO:0000313" key="1">
    <source>
        <dbReference type="EMBL" id="SDY53964.1"/>
    </source>
</evidence>
<evidence type="ECO:0000313" key="2">
    <source>
        <dbReference type="Proteomes" id="UP000198935"/>
    </source>
</evidence>
<dbReference type="EMBL" id="FNPI01000002">
    <property type="protein sequence ID" value="SDY53964.1"/>
    <property type="molecule type" value="Genomic_DNA"/>
</dbReference>
<protein>
    <submittedName>
        <fullName evidence="1">Uncharacterized protein</fullName>
    </submittedName>
</protein>
<organism evidence="1 2">
    <name type="scientific">Evansella caseinilytica</name>
    <dbReference type="NCBI Taxonomy" id="1503961"/>
    <lineage>
        <taxon>Bacteria</taxon>
        <taxon>Bacillati</taxon>
        <taxon>Bacillota</taxon>
        <taxon>Bacilli</taxon>
        <taxon>Bacillales</taxon>
        <taxon>Bacillaceae</taxon>
        <taxon>Evansella</taxon>
    </lineage>
</organism>
<reference evidence="2" key="1">
    <citation type="submission" date="2016-10" db="EMBL/GenBank/DDBJ databases">
        <authorList>
            <person name="Varghese N."/>
            <person name="Submissions S."/>
        </authorList>
    </citation>
    <scope>NUCLEOTIDE SEQUENCE [LARGE SCALE GENOMIC DNA]</scope>
    <source>
        <strain evidence="2">SP</strain>
    </source>
</reference>
<dbReference type="STRING" id="1503961.SAMN05421736_102214"/>